<proteinExistence type="predicted"/>
<comment type="caution">
    <text evidence="1">The sequence shown here is derived from an EMBL/GenBank/DDBJ whole genome shotgun (WGS) entry which is preliminary data.</text>
</comment>
<dbReference type="Proteomes" id="UP000005326">
    <property type="component" value="Unassembled WGS sequence"/>
</dbReference>
<keyword evidence="2" id="KW-1185">Reference proteome</keyword>
<reference evidence="1" key="2">
    <citation type="submission" date="2014-06" db="EMBL/GenBank/DDBJ databases">
        <title>Draft genome sequence of Eubacterium siraeum (DSM 15702).</title>
        <authorList>
            <person name="Sudarsanam P."/>
            <person name="Ley R."/>
            <person name="Guruge J."/>
            <person name="Turnbaugh P.J."/>
            <person name="Mahowald M."/>
            <person name="Liep D."/>
            <person name="Gordon J."/>
        </authorList>
    </citation>
    <scope>NUCLEOTIDE SEQUENCE</scope>
    <source>
        <strain evidence="1">DSM 15702</strain>
    </source>
</reference>
<evidence type="ECO:0000313" key="2">
    <source>
        <dbReference type="Proteomes" id="UP000005326"/>
    </source>
</evidence>
<reference evidence="1" key="1">
    <citation type="submission" date="2007-10" db="EMBL/GenBank/DDBJ databases">
        <authorList>
            <person name="Fulton L."/>
            <person name="Clifton S."/>
            <person name="Fulton B."/>
            <person name="Xu J."/>
            <person name="Minx P."/>
            <person name="Pepin K.H."/>
            <person name="Johnson M."/>
            <person name="Thiruvilangam P."/>
            <person name="Bhonagiri V."/>
            <person name="Nash W.E."/>
            <person name="Mardis E.R."/>
            <person name="Wilson R.K."/>
        </authorList>
    </citation>
    <scope>NUCLEOTIDE SEQUENCE [LARGE SCALE GENOMIC DNA]</scope>
    <source>
        <strain evidence="1">DSM 15702</strain>
    </source>
</reference>
<sequence>MFNNKNSKYKQITITTFRRCLCRSSAENLPENNRLKSHYTVNDSTSFLLRNIITRCDKKRCRTTVK</sequence>
<dbReference type="EMBL" id="ABCA03000029">
    <property type="protein sequence ID" value="EDS01834.1"/>
    <property type="molecule type" value="Genomic_DNA"/>
</dbReference>
<dbReference type="AlphaFoldDB" id="B0MKE9"/>
<accession>B0MKE9</accession>
<protein>
    <submittedName>
        <fullName evidence="1">Uncharacterized protein</fullName>
    </submittedName>
</protein>
<name>B0MKE9_9FIRM</name>
<evidence type="ECO:0000313" key="1">
    <source>
        <dbReference type="EMBL" id="EDS01834.1"/>
    </source>
</evidence>
<organism evidence="1 2">
    <name type="scientific">[Eubacterium] siraeum DSM 15702</name>
    <dbReference type="NCBI Taxonomy" id="428128"/>
    <lineage>
        <taxon>Bacteria</taxon>
        <taxon>Bacillati</taxon>
        <taxon>Bacillota</taxon>
        <taxon>Clostridia</taxon>
        <taxon>Eubacteriales</taxon>
        <taxon>Oscillospiraceae</taxon>
        <taxon>Oscillospiraceae incertae sedis</taxon>
    </lineage>
</organism>
<gene>
    <name evidence="1" type="ORF">EUBSIR_00265</name>
</gene>